<dbReference type="AlphaFoldDB" id="A0A9X5E4M7"/>
<feature type="domain" description="Transcription regulator PadR C-terminal" evidence="2">
    <location>
        <begin position="92"/>
        <end position="175"/>
    </location>
</feature>
<protein>
    <submittedName>
        <fullName evidence="3">PadR family transcriptional regulator</fullName>
    </submittedName>
</protein>
<dbReference type="RefSeq" id="WP_039716332.1">
    <property type="nucleotide sequence ID" value="NZ_JTJC03000002.1"/>
</dbReference>
<dbReference type="InterPro" id="IPR036388">
    <property type="entry name" value="WH-like_DNA-bd_sf"/>
</dbReference>
<proteinExistence type="predicted"/>
<dbReference type="Proteomes" id="UP000031532">
    <property type="component" value="Unassembled WGS sequence"/>
</dbReference>
<dbReference type="Pfam" id="PF10400">
    <property type="entry name" value="Vir_act_alpha_C"/>
    <property type="match status" value="1"/>
</dbReference>
<gene>
    <name evidence="3" type="ORF">QH73_0011435</name>
</gene>
<evidence type="ECO:0000259" key="2">
    <source>
        <dbReference type="Pfam" id="PF10400"/>
    </source>
</evidence>
<dbReference type="PANTHER" id="PTHR43252:SF4">
    <property type="entry name" value="TRANSCRIPTIONAL REGULATORY PROTEIN"/>
    <property type="match status" value="1"/>
</dbReference>
<name>A0A9X5E4M7_9CYAN</name>
<evidence type="ECO:0000313" key="4">
    <source>
        <dbReference type="Proteomes" id="UP000031532"/>
    </source>
</evidence>
<evidence type="ECO:0000313" key="3">
    <source>
        <dbReference type="EMBL" id="NHC35270.1"/>
    </source>
</evidence>
<dbReference type="InterPro" id="IPR005149">
    <property type="entry name" value="Tscrpt_reg_PadR_N"/>
</dbReference>
<feature type="domain" description="Transcription regulator PadR N-terminal" evidence="1">
    <location>
        <begin position="7"/>
        <end position="80"/>
    </location>
</feature>
<dbReference type="OrthoDB" id="9783723at2"/>
<evidence type="ECO:0000259" key="1">
    <source>
        <dbReference type="Pfam" id="PF03551"/>
    </source>
</evidence>
<accession>A0A9X5E4M7</accession>
<dbReference type="Gene3D" id="6.10.140.190">
    <property type="match status" value="1"/>
</dbReference>
<dbReference type="SUPFAM" id="SSF46785">
    <property type="entry name" value="Winged helix' DNA-binding domain"/>
    <property type="match status" value="1"/>
</dbReference>
<dbReference type="EMBL" id="JTJC03000002">
    <property type="protein sequence ID" value="NHC35270.1"/>
    <property type="molecule type" value="Genomic_DNA"/>
</dbReference>
<dbReference type="PANTHER" id="PTHR43252">
    <property type="entry name" value="TRANSCRIPTIONAL REGULATOR YQJI"/>
    <property type="match status" value="1"/>
</dbReference>
<dbReference type="InterPro" id="IPR018309">
    <property type="entry name" value="Tscrpt_reg_PadR_C"/>
</dbReference>
<dbReference type="Pfam" id="PF03551">
    <property type="entry name" value="PadR"/>
    <property type="match status" value="1"/>
</dbReference>
<keyword evidence="4" id="KW-1185">Reference proteome</keyword>
<comment type="caution">
    <text evidence="3">The sequence shown here is derived from an EMBL/GenBank/DDBJ whole genome shotgun (WGS) entry which is preliminary data.</text>
</comment>
<dbReference type="InterPro" id="IPR036390">
    <property type="entry name" value="WH_DNA-bd_sf"/>
</dbReference>
<reference evidence="3 4" key="1">
    <citation type="journal article" date="2015" name="Genome Announc.">
        <title>Draft Genome Sequence of the Terrestrial Cyanobacterium Scytonema millei VB511283, Isolated from Eastern India.</title>
        <authorList>
            <person name="Sen D."/>
            <person name="Chandrababunaidu M.M."/>
            <person name="Singh D."/>
            <person name="Sanghi N."/>
            <person name="Ghorai A."/>
            <person name="Mishra G.P."/>
            <person name="Madduluri M."/>
            <person name="Adhikary S.P."/>
            <person name="Tripathy S."/>
        </authorList>
    </citation>
    <scope>NUCLEOTIDE SEQUENCE [LARGE SCALE GENOMIC DNA]</scope>
    <source>
        <strain evidence="3 4">VB511283</strain>
    </source>
</reference>
<dbReference type="Gene3D" id="1.10.10.10">
    <property type="entry name" value="Winged helix-like DNA-binding domain superfamily/Winged helix DNA-binding domain"/>
    <property type="match status" value="1"/>
</dbReference>
<organism evidence="3 4">
    <name type="scientific">Scytonema millei VB511283</name>
    <dbReference type="NCBI Taxonomy" id="1245923"/>
    <lineage>
        <taxon>Bacteria</taxon>
        <taxon>Bacillati</taxon>
        <taxon>Cyanobacteriota</taxon>
        <taxon>Cyanophyceae</taxon>
        <taxon>Nostocales</taxon>
        <taxon>Scytonemataceae</taxon>
        <taxon>Scytonema</taxon>
    </lineage>
</organism>
<sequence>MALAHAILACLLDRSLSGYDLAQQFDGSVGYFWAASHQQIYRELSKLEQQGWIASETVLQTGKPDKKLYRITELGKQHLKAWMTEPADPSPIKDDLLVKIFAGDLAPQAIAIELKRHQKAHQEKLAVYKAIEQKYFTNPQTLSEAEKFQYLTLLNGISYETHWLSWIDTAMQLLK</sequence>